<comment type="caution">
    <text evidence="1">The sequence shown here is derived from an EMBL/GenBank/DDBJ whole genome shotgun (WGS) entry which is preliminary data.</text>
</comment>
<keyword evidence="2" id="KW-1185">Reference proteome</keyword>
<evidence type="ECO:0000313" key="1">
    <source>
        <dbReference type="EMBL" id="RNA42284.1"/>
    </source>
</evidence>
<dbReference type="EMBL" id="REGN01000388">
    <property type="protein sequence ID" value="RNA42284.1"/>
    <property type="molecule type" value="Genomic_DNA"/>
</dbReference>
<dbReference type="AlphaFoldDB" id="A0A3M7T2N4"/>
<protein>
    <submittedName>
        <fullName evidence="1">Uncharacterized protein</fullName>
    </submittedName>
</protein>
<dbReference type="Proteomes" id="UP000276133">
    <property type="component" value="Unassembled WGS sequence"/>
</dbReference>
<gene>
    <name evidence="1" type="ORF">BpHYR1_021231</name>
</gene>
<proteinExistence type="predicted"/>
<organism evidence="1 2">
    <name type="scientific">Brachionus plicatilis</name>
    <name type="common">Marine rotifer</name>
    <name type="synonym">Brachionus muelleri</name>
    <dbReference type="NCBI Taxonomy" id="10195"/>
    <lineage>
        <taxon>Eukaryota</taxon>
        <taxon>Metazoa</taxon>
        <taxon>Spiralia</taxon>
        <taxon>Gnathifera</taxon>
        <taxon>Rotifera</taxon>
        <taxon>Eurotatoria</taxon>
        <taxon>Monogononta</taxon>
        <taxon>Pseudotrocha</taxon>
        <taxon>Ploima</taxon>
        <taxon>Brachionidae</taxon>
        <taxon>Brachionus</taxon>
    </lineage>
</organism>
<accession>A0A3M7T2N4</accession>
<reference evidence="1 2" key="1">
    <citation type="journal article" date="2018" name="Sci. Rep.">
        <title>Genomic signatures of local adaptation to the degree of environmental predictability in rotifers.</title>
        <authorList>
            <person name="Franch-Gras L."/>
            <person name="Hahn C."/>
            <person name="Garcia-Roger E.M."/>
            <person name="Carmona M.J."/>
            <person name="Serra M."/>
            <person name="Gomez A."/>
        </authorList>
    </citation>
    <scope>NUCLEOTIDE SEQUENCE [LARGE SCALE GENOMIC DNA]</scope>
    <source>
        <strain evidence="1">HYR1</strain>
    </source>
</reference>
<evidence type="ECO:0000313" key="2">
    <source>
        <dbReference type="Proteomes" id="UP000276133"/>
    </source>
</evidence>
<sequence>MFVVIFGSERITSSLNSNLIFQWMNKVHIKLKIYKNQEKDNSVLKIVFISEQDFFMDKDNYLDVSYLFLI</sequence>
<name>A0A3M7T2N4_BRAPC</name>